<gene>
    <name evidence="3" type="ORF">ABT39_MTgene1497</name>
    <name evidence="2" type="ORF">ABT39_MTgene3506</name>
</gene>
<keyword evidence="1" id="KW-0472">Membrane</keyword>
<feature type="transmembrane region" description="Helical" evidence="1">
    <location>
        <begin position="26"/>
        <end position="45"/>
    </location>
</feature>
<protein>
    <submittedName>
        <fullName evidence="2">Uncharacterized protein</fullName>
    </submittedName>
</protein>
<reference evidence="2" key="1">
    <citation type="journal article" date="2015" name="Genome Biol. Evol.">
        <title>Organellar Genomes of White Spruce (Picea glauca): Assembly and Annotation.</title>
        <authorList>
            <person name="Jackman S.D."/>
            <person name="Warren R.L."/>
            <person name="Gibb E.A."/>
            <person name="Vandervalk B.P."/>
            <person name="Mohamadi H."/>
            <person name="Chu J."/>
            <person name="Raymond A."/>
            <person name="Pleasance S."/>
            <person name="Coope R."/>
            <person name="Wildung M.R."/>
            <person name="Ritland C.E."/>
            <person name="Bousquet J."/>
            <person name="Jones S.J."/>
            <person name="Bohlmann J."/>
            <person name="Birol I."/>
        </authorList>
    </citation>
    <scope>NUCLEOTIDE SEQUENCE [LARGE SCALE GENOMIC DNA]</scope>
    <source>
        <tissue evidence="2">Flushing bud</tissue>
    </source>
</reference>
<sequence>MLYRLVVKADSTRFCCCRLSPTLNMLLWASTWNMLLFYLMGWLLLRLRYQ</sequence>
<name>A0A101LTW8_PICGL</name>
<keyword evidence="1" id="KW-0812">Transmembrane</keyword>
<geneLocation type="mitochondrion" evidence="2"/>
<evidence type="ECO:0000313" key="2">
    <source>
        <dbReference type="EMBL" id="KUM45266.1"/>
    </source>
</evidence>
<accession>A0A101LTW8</accession>
<proteinExistence type="predicted"/>
<keyword evidence="1" id="KW-1133">Transmembrane helix</keyword>
<keyword evidence="2" id="KW-0496">Mitochondrion</keyword>
<dbReference type="AlphaFoldDB" id="A0A101LTW8"/>
<evidence type="ECO:0000256" key="1">
    <source>
        <dbReference type="SAM" id="Phobius"/>
    </source>
</evidence>
<dbReference type="EMBL" id="LKAM01000011">
    <property type="protein sequence ID" value="KUM46398.1"/>
    <property type="molecule type" value="Genomic_DNA"/>
</dbReference>
<evidence type="ECO:0000313" key="3">
    <source>
        <dbReference type="EMBL" id="KUM46398.1"/>
    </source>
</evidence>
<comment type="caution">
    <text evidence="2">The sequence shown here is derived from an EMBL/GenBank/DDBJ whole genome shotgun (WGS) entry which is preliminary data.</text>
</comment>
<organism evidence="2">
    <name type="scientific">Picea glauca</name>
    <name type="common">White spruce</name>
    <name type="synonym">Pinus glauca</name>
    <dbReference type="NCBI Taxonomy" id="3330"/>
    <lineage>
        <taxon>Eukaryota</taxon>
        <taxon>Viridiplantae</taxon>
        <taxon>Streptophyta</taxon>
        <taxon>Embryophyta</taxon>
        <taxon>Tracheophyta</taxon>
        <taxon>Spermatophyta</taxon>
        <taxon>Pinopsida</taxon>
        <taxon>Pinidae</taxon>
        <taxon>Conifers I</taxon>
        <taxon>Pinales</taxon>
        <taxon>Pinaceae</taxon>
        <taxon>Picea</taxon>
    </lineage>
</organism>
<dbReference type="EMBL" id="LKAM01000022">
    <property type="protein sequence ID" value="KUM45266.1"/>
    <property type="molecule type" value="Genomic_DNA"/>
</dbReference>